<evidence type="ECO:0000256" key="1">
    <source>
        <dbReference type="SAM" id="MobiDB-lite"/>
    </source>
</evidence>
<reference evidence="3" key="1">
    <citation type="journal article" date="2005" name="Nature">
        <title>The map-based sequence of the rice genome.</title>
        <authorList>
            <consortium name="International rice genome sequencing project (IRGSP)"/>
            <person name="Matsumoto T."/>
            <person name="Wu J."/>
            <person name="Kanamori H."/>
            <person name="Katayose Y."/>
            <person name="Fujisawa M."/>
            <person name="Namiki N."/>
            <person name="Mizuno H."/>
            <person name="Yamamoto K."/>
            <person name="Antonio B.A."/>
            <person name="Baba T."/>
            <person name="Sakata K."/>
            <person name="Nagamura Y."/>
            <person name="Aoki H."/>
            <person name="Arikawa K."/>
            <person name="Arita K."/>
            <person name="Bito T."/>
            <person name="Chiden Y."/>
            <person name="Fujitsuka N."/>
            <person name="Fukunaka R."/>
            <person name="Hamada M."/>
            <person name="Harada C."/>
            <person name="Hayashi A."/>
            <person name="Hijishita S."/>
            <person name="Honda M."/>
            <person name="Hosokawa S."/>
            <person name="Ichikawa Y."/>
            <person name="Idonuma A."/>
            <person name="Iijima M."/>
            <person name="Ikeda M."/>
            <person name="Ikeno M."/>
            <person name="Ito K."/>
            <person name="Ito S."/>
            <person name="Ito T."/>
            <person name="Ito Y."/>
            <person name="Ito Y."/>
            <person name="Iwabuchi A."/>
            <person name="Kamiya K."/>
            <person name="Karasawa W."/>
            <person name="Kurita K."/>
            <person name="Katagiri S."/>
            <person name="Kikuta A."/>
            <person name="Kobayashi H."/>
            <person name="Kobayashi N."/>
            <person name="Machita K."/>
            <person name="Maehara T."/>
            <person name="Masukawa M."/>
            <person name="Mizubayashi T."/>
            <person name="Mukai Y."/>
            <person name="Nagasaki H."/>
            <person name="Nagata Y."/>
            <person name="Naito S."/>
            <person name="Nakashima M."/>
            <person name="Nakama Y."/>
            <person name="Nakamichi Y."/>
            <person name="Nakamura M."/>
            <person name="Meguro A."/>
            <person name="Negishi M."/>
            <person name="Ohta I."/>
            <person name="Ohta T."/>
            <person name="Okamoto M."/>
            <person name="Ono N."/>
            <person name="Saji S."/>
            <person name="Sakaguchi M."/>
            <person name="Sakai K."/>
            <person name="Shibata M."/>
            <person name="Shimokawa T."/>
            <person name="Song J."/>
            <person name="Takazaki Y."/>
            <person name="Terasawa K."/>
            <person name="Tsugane M."/>
            <person name="Tsuji K."/>
            <person name="Ueda S."/>
            <person name="Waki K."/>
            <person name="Yamagata H."/>
            <person name="Yamamoto M."/>
            <person name="Yamamoto S."/>
            <person name="Yamane H."/>
            <person name="Yoshiki S."/>
            <person name="Yoshihara R."/>
            <person name="Yukawa K."/>
            <person name="Zhong H."/>
            <person name="Yano M."/>
            <person name="Yuan Q."/>
            <person name="Ouyang S."/>
            <person name="Liu J."/>
            <person name="Jones K.M."/>
            <person name="Gansberger K."/>
            <person name="Moffat K."/>
            <person name="Hill J."/>
            <person name="Bera J."/>
            <person name="Fadrosh D."/>
            <person name="Jin S."/>
            <person name="Johri S."/>
            <person name="Kim M."/>
            <person name="Overton L."/>
            <person name="Reardon M."/>
            <person name="Tsitrin T."/>
            <person name="Vuong H."/>
            <person name="Weaver B."/>
            <person name="Ciecko A."/>
            <person name="Tallon L."/>
            <person name="Jackson J."/>
            <person name="Pai G."/>
            <person name="Aken S.V."/>
            <person name="Utterback T."/>
            <person name="Reidmuller S."/>
            <person name="Feldblyum T."/>
            <person name="Hsiao J."/>
            <person name="Zismann V."/>
            <person name="Iobst S."/>
            <person name="de Vazeille A.R."/>
            <person name="Buell C.R."/>
            <person name="Ying K."/>
            <person name="Li Y."/>
            <person name="Lu T."/>
            <person name="Huang Y."/>
            <person name="Zhao Q."/>
            <person name="Feng Q."/>
            <person name="Zhang L."/>
            <person name="Zhu J."/>
            <person name="Weng Q."/>
            <person name="Mu J."/>
            <person name="Lu Y."/>
            <person name="Fan D."/>
            <person name="Liu Y."/>
            <person name="Guan J."/>
            <person name="Zhang Y."/>
            <person name="Yu S."/>
            <person name="Liu X."/>
            <person name="Zhang Y."/>
            <person name="Hong G."/>
            <person name="Han B."/>
            <person name="Choisne N."/>
            <person name="Demange N."/>
            <person name="Orjeda G."/>
            <person name="Samain S."/>
            <person name="Cattolico L."/>
            <person name="Pelletier E."/>
            <person name="Couloux A."/>
            <person name="Segurens B."/>
            <person name="Wincker P."/>
            <person name="D'Hont A."/>
            <person name="Scarpelli C."/>
            <person name="Weissenbach J."/>
            <person name="Salanoubat M."/>
            <person name="Quetier F."/>
            <person name="Yu Y."/>
            <person name="Kim H.R."/>
            <person name="Rambo T."/>
            <person name="Currie J."/>
            <person name="Collura K."/>
            <person name="Luo M."/>
            <person name="Yang T."/>
            <person name="Ammiraju J.S.S."/>
            <person name="Engler F."/>
            <person name="Soderlund C."/>
            <person name="Wing R.A."/>
            <person name="Palmer L.E."/>
            <person name="de la Bastide M."/>
            <person name="Spiegel L."/>
            <person name="Nascimento L."/>
            <person name="Zutavern T."/>
            <person name="O'Shaughnessy A."/>
            <person name="Dike S."/>
            <person name="Dedhia N."/>
            <person name="Preston R."/>
            <person name="Balija V."/>
            <person name="McCombie W.R."/>
            <person name="Chow T."/>
            <person name="Chen H."/>
            <person name="Chung M."/>
            <person name="Chen C."/>
            <person name="Shaw J."/>
            <person name="Wu H."/>
            <person name="Hsiao K."/>
            <person name="Chao Y."/>
            <person name="Chu M."/>
            <person name="Cheng C."/>
            <person name="Hour A."/>
            <person name="Lee P."/>
            <person name="Lin S."/>
            <person name="Lin Y."/>
            <person name="Liou J."/>
            <person name="Liu S."/>
            <person name="Hsing Y."/>
            <person name="Raghuvanshi S."/>
            <person name="Mohanty A."/>
            <person name="Bharti A.K."/>
            <person name="Gaur A."/>
            <person name="Gupta V."/>
            <person name="Kumar D."/>
            <person name="Ravi V."/>
            <person name="Vij S."/>
            <person name="Kapur A."/>
            <person name="Khurana P."/>
            <person name="Khurana P."/>
            <person name="Khurana J.P."/>
            <person name="Tyagi A.K."/>
            <person name="Gaikwad K."/>
            <person name="Singh A."/>
            <person name="Dalal V."/>
            <person name="Srivastava S."/>
            <person name="Dixit A."/>
            <person name="Pal A.K."/>
            <person name="Ghazi I.A."/>
            <person name="Yadav M."/>
            <person name="Pandit A."/>
            <person name="Bhargava A."/>
            <person name="Sureshbabu K."/>
            <person name="Batra K."/>
            <person name="Sharma T.R."/>
            <person name="Mohapatra T."/>
            <person name="Singh N.K."/>
            <person name="Messing J."/>
            <person name="Nelson A.B."/>
            <person name="Fuks G."/>
            <person name="Kavchok S."/>
            <person name="Keizer G."/>
            <person name="Linton E."/>
            <person name="Llaca V."/>
            <person name="Song R."/>
            <person name="Tanyolac B."/>
            <person name="Young S."/>
            <person name="Ho-Il K."/>
            <person name="Hahn J.H."/>
            <person name="Sangsakoo G."/>
            <person name="Vanavichit A."/>
            <person name="de Mattos Luiz.A.T."/>
            <person name="Zimmer P.D."/>
            <person name="Malone G."/>
            <person name="Dellagostin O."/>
            <person name="de Oliveira A.C."/>
            <person name="Bevan M."/>
            <person name="Bancroft I."/>
            <person name="Minx P."/>
            <person name="Cordum H."/>
            <person name="Wilson R."/>
            <person name="Cheng Z."/>
            <person name="Jin W."/>
            <person name="Jiang J."/>
            <person name="Leong S.A."/>
            <person name="Iwama H."/>
            <person name="Gojobori T."/>
            <person name="Itoh T."/>
            <person name="Niimura Y."/>
            <person name="Fujii Y."/>
            <person name="Habara T."/>
            <person name="Sakai H."/>
            <person name="Sato Y."/>
            <person name="Wilson G."/>
            <person name="Kumar K."/>
            <person name="McCouch S."/>
            <person name="Juretic N."/>
            <person name="Hoen D."/>
            <person name="Wright S."/>
            <person name="Bruskiewich R."/>
            <person name="Bureau T."/>
            <person name="Miyao A."/>
            <person name="Hirochika H."/>
            <person name="Nishikawa T."/>
            <person name="Kadowaki K."/>
            <person name="Sugiura M."/>
            <person name="Burr B."/>
            <person name="Sasaki T."/>
        </authorList>
    </citation>
    <scope>NUCLEOTIDE SEQUENCE [LARGE SCALE GENOMIC DNA]</scope>
    <source>
        <strain evidence="3">cv. Nipponbare</strain>
    </source>
</reference>
<feature type="compositionally biased region" description="Basic and acidic residues" evidence="1">
    <location>
        <begin position="50"/>
        <end position="62"/>
    </location>
</feature>
<protein>
    <submittedName>
        <fullName evidence="2">Uncharacterized protein</fullName>
    </submittedName>
</protein>
<accession>Q6YUE6</accession>
<reference evidence="3" key="2">
    <citation type="journal article" date="2008" name="Nucleic Acids Res.">
        <title>The rice annotation project database (RAP-DB): 2008 update.</title>
        <authorList>
            <consortium name="The rice annotation project (RAP)"/>
        </authorList>
    </citation>
    <scope>GENOME REANNOTATION</scope>
    <source>
        <strain evidence="3">cv. Nipponbare</strain>
    </source>
</reference>
<organism evidence="2 3">
    <name type="scientific">Oryza sativa subsp. japonica</name>
    <name type="common">Rice</name>
    <dbReference type="NCBI Taxonomy" id="39947"/>
    <lineage>
        <taxon>Eukaryota</taxon>
        <taxon>Viridiplantae</taxon>
        <taxon>Streptophyta</taxon>
        <taxon>Embryophyta</taxon>
        <taxon>Tracheophyta</taxon>
        <taxon>Spermatophyta</taxon>
        <taxon>Magnoliopsida</taxon>
        <taxon>Liliopsida</taxon>
        <taxon>Poales</taxon>
        <taxon>Poaceae</taxon>
        <taxon>BOP clade</taxon>
        <taxon>Oryzoideae</taxon>
        <taxon>Oryzeae</taxon>
        <taxon>Oryzinae</taxon>
        <taxon>Oryza</taxon>
        <taxon>Oryza sativa</taxon>
    </lineage>
</organism>
<evidence type="ECO:0000313" key="3">
    <source>
        <dbReference type="Proteomes" id="UP000000763"/>
    </source>
</evidence>
<proteinExistence type="predicted"/>
<evidence type="ECO:0000313" key="2">
    <source>
        <dbReference type="EMBL" id="BAD03881.1"/>
    </source>
</evidence>
<feature type="compositionally biased region" description="Basic and acidic residues" evidence="1">
    <location>
        <begin position="10"/>
        <end position="21"/>
    </location>
</feature>
<sequence>MAAGLALDLTEPRKEAAKTEDGQGNGEMRLERRPAVDREGERGGGATSDGGERERWRPKEETEGTLFIGMGKRDRLGNGWIR</sequence>
<dbReference type="Proteomes" id="UP000000763">
    <property type="component" value="Chromosome 8"/>
</dbReference>
<dbReference type="AlphaFoldDB" id="Q6YUE6"/>
<feature type="compositionally biased region" description="Basic and acidic residues" evidence="1">
    <location>
        <begin position="28"/>
        <end position="42"/>
    </location>
</feature>
<feature type="region of interest" description="Disordered" evidence="1">
    <location>
        <begin position="1"/>
        <end position="70"/>
    </location>
</feature>
<gene>
    <name evidence="2" type="primary">B1049E04.6</name>
</gene>
<dbReference type="EMBL" id="AP005870">
    <property type="protein sequence ID" value="BAD03881.1"/>
    <property type="molecule type" value="Genomic_DNA"/>
</dbReference>
<name>Q6YUE6_ORYSJ</name>